<organism evidence="5 6">
    <name type="scientific">Flavobacterium stagni</name>
    <dbReference type="NCBI Taxonomy" id="2506421"/>
    <lineage>
        <taxon>Bacteria</taxon>
        <taxon>Pseudomonadati</taxon>
        <taxon>Bacteroidota</taxon>
        <taxon>Flavobacteriia</taxon>
        <taxon>Flavobacteriales</taxon>
        <taxon>Flavobacteriaceae</taxon>
        <taxon>Flavobacterium</taxon>
    </lineage>
</organism>
<keyword evidence="1" id="KW-0433">Leucine-rich repeat</keyword>
<dbReference type="AlphaFoldDB" id="A0A4Q1KAG0"/>
<dbReference type="Gene3D" id="3.80.10.10">
    <property type="entry name" value="Ribonuclease Inhibitor"/>
    <property type="match status" value="1"/>
</dbReference>
<dbReference type="OrthoDB" id="1110367at2"/>
<dbReference type="PANTHER" id="PTHR47566:SF1">
    <property type="entry name" value="PROTEIN NUD1"/>
    <property type="match status" value="1"/>
</dbReference>
<dbReference type="InterPro" id="IPR026444">
    <property type="entry name" value="Secre_tail"/>
</dbReference>
<dbReference type="PANTHER" id="PTHR47566">
    <property type="match status" value="1"/>
</dbReference>
<keyword evidence="2" id="KW-0732">Signal</keyword>
<evidence type="ECO:0000256" key="2">
    <source>
        <dbReference type="ARBA" id="ARBA00022729"/>
    </source>
</evidence>
<proteinExistence type="predicted"/>
<gene>
    <name evidence="5" type="ORF">EQG61_08315</name>
</gene>
<keyword evidence="6" id="KW-1185">Reference proteome</keyword>
<dbReference type="InterPro" id="IPR047589">
    <property type="entry name" value="DUF11_rpt"/>
</dbReference>
<comment type="caution">
    <text evidence="5">The sequence shown here is derived from an EMBL/GenBank/DDBJ whole genome shotgun (WGS) entry which is preliminary data.</text>
</comment>
<dbReference type="EMBL" id="SBKN01000004">
    <property type="protein sequence ID" value="RXR22577.1"/>
    <property type="molecule type" value="Genomic_DNA"/>
</dbReference>
<dbReference type="Proteomes" id="UP000289857">
    <property type="component" value="Unassembled WGS sequence"/>
</dbReference>
<dbReference type="GO" id="GO:0035591">
    <property type="term" value="F:signaling adaptor activity"/>
    <property type="evidence" value="ECO:0007669"/>
    <property type="project" value="TreeGrafter"/>
</dbReference>
<dbReference type="InterPro" id="IPR052574">
    <property type="entry name" value="CDIRP"/>
</dbReference>
<dbReference type="SUPFAM" id="SSF52058">
    <property type="entry name" value="L domain-like"/>
    <property type="match status" value="1"/>
</dbReference>
<feature type="domain" description="DUF7619" evidence="4">
    <location>
        <begin position="525"/>
        <end position="656"/>
    </location>
</feature>
<dbReference type="Pfam" id="PF24595">
    <property type="entry name" value="DUF7619"/>
    <property type="match status" value="1"/>
</dbReference>
<evidence type="ECO:0000256" key="3">
    <source>
        <dbReference type="ARBA" id="ARBA00022737"/>
    </source>
</evidence>
<evidence type="ECO:0000313" key="6">
    <source>
        <dbReference type="Proteomes" id="UP000289857"/>
    </source>
</evidence>
<evidence type="ECO:0000313" key="5">
    <source>
        <dbReference type="EMBL" id="RXR22577.1"/>
    </source>
</evidence>
<protein>
    <submittedName>
        <fullName evidence="5">T9SS type A sorting domain-containing protein</fullName>
    </submittedName>
</protein>
<dbReference type="NCBIfam" id="TIGR01451">
    <property type="entry name" value="B_ant_repeat"/>
    <property type="match status" value="1"/>
</dbReference>
<dbReference type="RefSeq" id="WP_129461462.1">
    <property type="nucleotide sequence ID" value="NZ_SBKN01000004.1"/>
</dbReference>
<evidence type="ECO:0000259" key="4">
    <source>
        <dbReference type="Pfam" id="PF24595"/>
    </source>
</evidence>
<keyword evidence="3" id="KW-0677">Repeat</keyword>
<dbReference type="InterPro" id="IPR055353">
    <property type="entry name" value="DUF7619"/>
</dbReference>
<dbReference type="NCBIfam" id="TIGR04183">
    <property type="entry name" value="Por_Secre_tail"/>
    <property type="match status" value="1"/>
</dbReference>
<accession>A0A4Q1KAG0</accession>
<evidence type="ECO:0000256" key="1">
    <source>
        <dbReference type="ARBA" id="ARBA00022614"/>
    </source>
</evidence>
<sequence>MKEKLLIFLIVLPFFTLAQVVTIPDSNFKFKLLQSSPSNTIAKNSSGNSIAIDNNANGEIETQEALQVFQLDINNQGSPVNAKIVSLSGISAFSQLRVLNCNANLLLQLPIQSLTNLTHLACKNNQLTTINLSTLNQLQWFEGQNNQFQDVLFGNNGALVNLNLAGNAIQTFTTQGLTGLSQLDISNNPLNSLVFNNGLNIANVYASQTLISQFDGSNLANLSVVQLDNNPNLQQVYLKNNRFESGLSLTNTPQLNFVCTDDNPIEIASIQFMVNTYSGSSQCAVNPYCTFQPGGTLYSLKGSVRFNTSSNGCDLNDPLVPKVNLKLVRNNQTEQRYSSSENGNYSIYLNEGNYTIEPIIEHPEYYVINPAVSQLNFPLNLSPFTQDFCLSYNGNHNDLEIIAIPLTDAVPGYSATYKIICKNKGTTTQTATITWSFNAQLASLSTVNPVATSLNANQISWTVTDLQPFASEEFLVTHVLQTPASTPGLQSGDVLNFTANVNGLTDEHSNDNQFELKHTVVNSFDPNFKFCLEGATISTEKVGDFVHYMIRFENLGTAPARNIVITDMIDSAKLDLSSMIILDASHPYDSRTLPNGQVDFIFENINLPFDDASNDGYIVFKIRTKSSLVIGDSFSNTASIYFDYNLPIVTNTYTTTVNALGTVENEAISLQLAPNPAHDFITLSNDAFQIAELFDLSGRLLAVKPVYAQQIAIAELVPGQYLLRLSNSDSKVVLRFQKQ</sequence>
<dbReference type="InterPro" id="IPR032675">
    <property type="entry name" value="LRR_dom_sf"/>
</dbReference>
<reference evidence="6" key="1">
    <citation type="submission" date="2019-01" db="EMBL/GenBank/DDBJ databases">
        <title>Cytophagaceae bacterium strain CAR-16.</title>
        <authorList>
            <person name="Chen W.-M."/>
        </authorList>
    </citation>
    <scope>NUCLEOTIDE SEQUENCE [LARGE SCALE GENOMIC DNA]</scope>
    <source>
        <strain evidence="6">WWJ-16</strain>
    </source>
</reference>
<name>A0A4Q1KAG0_9FLAO</name>